<dbReference type="CDD" id="cd01172">
    <property type="entry name" value="RfaE_like"/>
    <property type="match status" value="1"/>
</dbReference>
<evidence type="ECO:0000259" key="3">
    <source>
        <dbReference type="Pfam" id="PF00294"/>
    </source>
</evidence>
<dbReference type="GO" id="GO:0005829">
    <property type="term" value="C:cytosol"/>
    <property type="evidence" value="ECO:0007669"/>
    <property type="project" value="TreeGrafter"/>
</dbReference>
<dbReference type="InterPro" id="IPR029056">
    <property type="entry name" value="Ribokinase-like"/>
</dbReference>
<dbReference type="NCBIfam" id="TIGR02198">
    <property type="entry name" value="rfaE_dom_I"/>
    <property type="match status" value="1"/>
</dbReference>
<dbReference type="GO" id="GO:0033785">
    <property type="term" value="F:heptose 7-phosphate kinase activity"/>
    <property type="evidence" value="ECO:0007669"/>
    <property type="project" value="TreeGrafter"/>
</dbReference>
<gene>
    <name evidence="4" type="primary">rfaE1</name>
    <name evidence="4" type="ORF">FZ041_04385</name>
</gene>
<evidence type="ECO:0000313" key="4">
    <source>
        <dbReference type="EMBL" id="TYZ29829.1"/>
    </source>
</evidence>
<dbReference type="GO" id="GO:0033786">
    <property type="term" value="F:heptose-1-phosphate adenylyltransferase activity"/>
    <property type="evidence" value="ECO:0007669"/>
    <property type="project" value="TreeGrafter"/>
</dbReference>
<keyword evidence="5" id="KW-1185">Reference proteome</keyword>
<feature type="domain" description="Carbohydrate kinase PfkB" evidence="3">
    <location>
        <begin position="26"/>
        <end position="321"/>
    </location>
</feature>
<evidence type="ECO:0000256" key="1">
    <source>
        <dbReference type="ARBA" id="ARBA00022679"/>
    </source>
</evidence>
<evidence type="ECO:0000313" key="5">
    <source>
        <dbReference type="Proteomes" id="UP000322783"/>
    </source>
</evidence>
<keyword evidence="1" id="KW-0808">Transferase</keyword>
<evidence type="ECO:0000256" key="2">
    <source>
        <dbReference type="ARBA" id="ARBA00022777"/>
    </source>
</evidence>
<dbReference type="InterPro" id="IPR002173">
    <property type="entry name" value="Carboh/pur_kinase_PfkB_CS"/>
</dbReference>
<proteinExistence type="predicted"/>
<dbReference type="EMBL" id="VTOZ01000006">
    <property type="protein sequence ID" value="TYZ29829.1"/>
    <property type="molecule type" value="Genomic_DNA"/>
</dbReference>
<keyword evidence="2 4" id="KW-0418">Kinase</keyword>
<accession>A0A5D6WRU2</accession>
<dbReference type="InterPro" id="IPR011913">
    <property type="entry name" value="RfaE_dom_I"/>
</dbReference>
<dbReference type="Proteomes" id="UP000322783">
    <property type="component" value="Unassembled WGS sequence"/>
</dbReference>
<dbReference type="PROSITE" id="PS00583">
    <property type="entry name" value="PFKB_KINASES_1"/>
    <property type="match status" value="1"/>
</dbReference>
<name>A0A5D6WRU2_9FIRM</name>
<reference evidence="4 5" key="1">
    <citation type="submission" date="2019-08" db="EMBL/GenBank/DDBJ databases">
        <title>Selenomonas sp. mPRGC5 and Selenomonas sp. mPRGC8 isolated from ruminal fluid of dairy goat (Capra hircus).</title>
        <authorList>
            <person name="Poothong S."/>
            <person name="Nuengjamnong C."/>
            <person name="Tanasupawat S."/>
        </authorList>
    </citation>
    <scope>NUCLEOTIDE SEQUENCE [LARGE SCALE GENOMIC DNA]</scope>
    <source>
        <strain evidence="5">mPRGC8</strain>
    </source>
</reference>
<protein>
    <submittedName>
        <fullName evidence="4">D-glycero-beta-D-manno-heptose-7-phosphate kinase</fullName>
    </submittedName>
</protein>
<dbReference type="PANTHER" id="PTHR46969:SF1">
    <property type="entry name" value="BIFUNCTIONAL PROTEIN HLDE"/>
    <property type="match status" value="1"/>
</dbReference>
<dbReference type="Gene3D" id="3.40.1190.20">
    <property type="match status" value="1"/>
</dbReference>
<dbReference type="AlphaFoldDB" id="A0A5D6WRU2"/>
<sequence>MRSTKVDASTRAEIREFLENKVHDCKVLVIGDVMLDRYFYGNVTRISPEAPVPVNCIEKKKDTLGGAANVAHNLARLGCQVYLSGVIGDDHHGRLLMRKLEKRGIHTDGIICGREKTTTKVRVLGGHQQMMRLDFEETDSIEDSAAKQLQAVIDKITETGLDAVIISDYGKGMCTDEMCQYVIKKAQTEDVPVFVDPKGDKWGKYRGASYITPNVKEAGAVLNCRLANDTEVLRKAAEEIKKRYAVDSVMITRSEKGISVFGRSEITIPTVAQEVFDVSGAGDTVISCFAAAIGMKVYLQAAIEFANFAAGIEVGKVGTYAVSNEEIVVALGNM</sequence>
<dbReference type="FunFam" id="3.40.1190.20:FF:000002">
    <property type="entry name" value="Bifunctional protein HldE"/>
    <property type="match status" value="1"/>
</dbReference>
<dbReference type="PANTHER" id="PTHR46969">
    <property type="entry name" value="BIFUNCTIONAL PROTEIN HLDE"/>
    <property type="match status" value="1"/>
</dbReference>
<dbReference type="SUPFAM" id="SSF53613">
    <property type="entry name" value="Ribokinase-like"/>
    <property type="match status" value="1"/>
</dbReference>
<organism evidence="4 5">
    <name type="scientific">Selenomonas caprae</name>
    <dbReference type="NCBI Taxonomy" id="2606905"/>
    <lineage>
        <taxon>Bacteria</taxon>
        <taxon>Bacillati</taxon>
        <taxon>Bacillota</taxon>
        <taxon>Negativicutes</taxon>
        <taxon>Selenomonadales</taxon>
        <taxon>Selenomonadaceae</taxon>
        <taxon>Selenomonas</taxon>
    </lineage>
</organism>
<comment type="caution">
    <text evidence="4">The sequence shown here is derived from an EMBL/GenBank/DDBJ whole genome shotgun (WGS) entry which is preliminary data.</text>
</comment>
<dbReference type="InterPro" id="IPR011611">
    <property type="entry name" value="PfkB_dom"/>
</dbReference>
<dbReference type="GO" id="GO:0016773">
    <property type="term" value="F:phosphotransferase activity, alcohol group as acceptor"/>
    <property type="evidence" value="ECO:0007669"/>
    <property type="project" value="InterPro"/>
</dbReference>
<dbReference type="Pfam" id="PF00294">
    <property type="entry name" value="PfkB"/>
    <property type="match status" value="1"/>
</dbReference>